<organism evidence="1 2">
    <name type="scientific">Deinococcus budaensis</name>
    <dbReference type="NCBI Taxonomy" id="1665626"/>
    <lineage>
        <taxon>Bacteria</taxon>
        <taxon>Thermotogati</taxon>
        <taxon>Deinococcota</taxon>
        <taxon>Deinococci</taxon>
        <taxon>Deinococcales</taxon>
        <taxon>Deinococcaceae</taxon>
        <taxon>Deinococcus</taxon>
    </lineage>
</organism>
<dbReference type="Proteomes" id="UP000525389">
    <property type="component" value="Unassembled WGS sequence"/>
</dbReference>
<reference evidence="1 2" key="1">
    <citation type="submission" date="2020-08" db="EMBL/GenBank/DDBJ databases">
        <title>Genomic Encyclopedia of Type Strains, Phase IV (KMG-IV): sequencing the most valuable type-strain genomes for metagenomic binning, comparative biology and taxonomic classification.</title>
        <authorList>
            <person name="Goeker M."/>
        </authorList>
    </citation>
    <scope>NUCLEOTIDE SEQUENCE [LARGE SCALE GENOMIC DNA]</scope>
    <source>
        <strain evidence="1 2">DSM 101791</strain>
    </source>
</reference>
<keyword evidence="2" id="KW-1185">Reference proteome</keyword>
<name>A0A7W8GH34_9DEIO</name>
<dbReference type="EMBL" id="JACHFN010000013">
    <property type="protein sequence ID" value="MBB5235526.1"/>
    <property type="molecule type" value="Genomic_DNA"/>
</dbReference>
<sequence>MQLSEAEQGALMEVGDFGAVTAGRLTEQLGTRTPWRRLVTAGLLKACRTQRLGVVLGLTDRGARAYTELSGEPAPYVRAPGSLTDRAFQVEALSALKAEGYRLVQADRKLGGGVRGGAPTDLFVRFHLRVPEAQMEALEAYWGEGRPFGKGETYQAVLGHPVLYASLSGNGIQVSGARKLLSQHAGHITEWRYPLLIAVPEETREMRAYLRRVEAEDRARWGRYAASRTRADQPYIPPVRLLVVSPPQ</sequence>
<proteinExistence type="predicted"/>
<gene>
    <name evidence="1" type="ORF">HNQ09_002983</name>
</gene>
<evidence type="ECO:0000313" key="1">
    <source>
        <dbReference type="EMBL" id="MBB5235526.1"/>
    </source>
</evidence>
<evidence type="ECO:0000313" key="2">
    <source>
        <dbReference type="Proteomes" id="UP000525389"/>
    </source>
</evidence>
<accession>A0A7W8GH34</accession>
<dbReference type="AlphaFoldDB" id="A0A7W8GH34"/>
<comment type="caution">
    <text evidence="1">The sequence shown here is derived from an EMBL/GenBank/DDBJ whole genome shotgun (WGS) entry which is preliminary data.</text>
</comment>
<dbReference type="RefSeq" id="WP_184030813.1">
    <property type="nucleotide sequence ID" value="NZ_JACHFN010000013.1"/>
</dbReference>
<protein>
    <submittedName>
        <fullName evidence="1">Uncharacterized protein</fullName>
    </submittedName>
</protein>